<dbReference type="GO" id="GO:0006122">
    <property type="term" value="P:mitochondrial electron transport, ubiquinol to cytochrome c"/>
    <property type="evidence" value="ECO:0007669"/>
    <property type="project" value="UniProtKB-UniRule"/>
</dbReference>
<keyword evidence="4 12" id="KW-0679">Respiratory chain</keyword>
<dbReference type="Pfam" id="PF05365">
    <property type="entry name" value="UCR_UQCRX_QCR9"/>
    <property type="match status" value="1"/>
</dbReference>
<evidence type="ECO:0000256" key="3">
    <source>
        <dbReference type="ARBA" id="ARBA00022448"/>
    </source>
</evidence>
<dbReference type="AlphaFoldDB" id="A0A443HIA3"/>
<dbReference type="SUPFAM" id="SSF81514">
    <property type="entry name" value="Subunit X (non-heme 7 kDa protein) of cytochrome bc1 complex (Ubiquinol-cytochrome c reductase)"/>
    <property type="match status" value="1"/>
</dbReference>
<keyword evidence="8" id="KW-1133">Transmembrane helix</keyword>
<dbReference type="InterPro" id="IPR008027">
    <property type="entry name" value="QCR9"/>
</dbReference>
<name>A0A443HIA3_BYSSP</name>
<dbReference type="InterPro" id="IPR036656">
    <property type="entry name" value="QCR9_sf"/>
</dbReference>
<gene>
    <name evidence="13" type="ORF">C8Q69DRAFT_482094</name>
</gene>
<dbReference type="STRING" id="264951.A0A443HIA3"/>
<accession>A0A443HIA3</accession>
<evidence type="ECO:0000256" key="4">
    <source>
        <dbReference type="ARBA" id="ARBA00022660"/>
    </source>
</evidence>
<keyword evidence="3 12" id="KW-0813">Transport</keyword>
<evidence type="ECO:0000256" key="1">
    <source>
        <dbReference type="ARBA" id="ARBA00004434"/>
    </source>
</evidence>
<dbReference type="VEuPathDB" id="FungiDB:C8Q69DRAFT_482094"/>
<keyword evidence="10" id="KW-0472">Membrane</keyword>
<evidence type="ECO:0000256" key="10">
    <source>
        <dbReference type="ARBA" id="ARBA00023136"/>
    </source>
</evidence>
<dbReference type="FunFam" id="1.20.5.260:FF:000001">
    <property type="entry name" value="Cytochrome b-c1 complex subunit 9"/>
    <property type="match status" value="1"/>
</dbReference>
<keyword evidence="9 12" id="KW-0496">Mitochondrion</keyword>
<dbReference type="PANTHER" id="PTHR12980">
    <property type="entry name" value="UBIQUINOL-CYTOCHROME C REDUCTASE COMPLEX, SUBUNIT X"/>
    <property type="match status" value="1"/>
</dbReference>
<reference evidence="13 14" key="1">
    <citation type="journal article" date="2018" name="Front. Microbiol.">
        <title>Genomic and genetic insights into a cosmopolitan fungus, Paecilomyces variotii (Eurotiales).</title>
        <authorList>
            <person name="Urquhart A.S."/>
            <person name="Mondo S.J."/>
            <person name="Makela M.R."/>
            <person name="Hane J.K."/>
            <person name="Wiebenga A."/>
            <person name="He G."/>
            <person name="Mihaltcheva S."/>
            <person name="Pangilinan J."/>
            <person name="Lipzen A."/>
            <person name="Barry K."/>
            <person name="de Vries R.P."/>
            <person name="Grigoriev I.V."/>
            <person name="Idnurm A."/>
        </authorList>
    </citation>
    <scope>NUCLEOTIDE SEQUENCE [LARGE SCALE GENOMIC DNA]</scope>
    <source>
        <strain evidence="13 14">CBS 101075</strain>
    </source>
</reference>
<dbReference type="GeneID" id="39600913"/>
<evidence type="ECO:0000256" key="11">
    <source>
        <dbReference type="ARBA" id="ARBA00044247"/>
    </source>
</evidence>
<evidence type="ECO:0000256" key="8">
    <source>
        <dbReference type="ARBA" id="ARBA00022989"/>
    </source>
</evidence>
<dbReference type="GO" id="GO:0005743">
    <property type="term" value="C:mitochondrial inner membrane"/>
    <property type="evidence" value="ECO:0007669"/>
    <property type="project" value="UniProtKB-SubCell"/>
</dbReference>
<evidence type="ECO:0000256" key="2">
    <source>
        <dbReference type="ARBA" id="ARBA00007856"/>
    </source>
</evidence>
<comment type="similarity">
    <text evidence="2 12">Belongs to the UQCR10/QCR9 family.</text>
</comment>
<comment type="caution">
    <text evidence="13">The sequence shown here is derived from an EMBL/GenBank/DDBJ whole genome shotgun (WGS) entry which is preliminary data.</text>
</comment>
<organism evidence="13 14">
    <name type="scientific">Byssochlamys spectabilis</name>
    <name type="common">Paecilomyces variotii</name>
    <dbReference type="NCBI Taxonomy" id="264951"/>
    <lineage>
        <taxon>Eukaryota</taxon>
        <taxon>Fungi</taxon>
        <taxon>Dikarya</taxon>
        <taxon>Ascomycota</taxon>
        <taxon>Pezizomycotina</taxon>
        <taxon>Eurotiomycetes</taxon>
        <taxon>Eurotiomycetidae</taxon>
        <taxon>Eurotiales</taxon>
        <taxon>Thermoascaceae</taxon>
        <taxon>Paecilomyces</taxon>
    </lineage>
</organism>
<dbReference type="PANTHER" id="PTHR12980:SF0">
    <property type="entry name" value="CYTOCHROME B-C1 COMPLEX SUBUNIT 9"/>
    <property type="match status" value="1"/>
</dbReference>
<protein>
    <recommendedName>
        <fullName evidence="11 12">Complex III subunit 9</fullName>
    </recommendedName>
</protein>
<comment type="function">
    <text evidence="12">Component of the ubiquinol-cytochrome c oxidoreductase, a multisubunit transmembrane complex that is part of the mitochondrial electron transport chain which drives oxidative phosphorylation. The complex plays an important role in the uptake of multiple carbon sources present in different host niches.</text>
</comment>
<evidence type="ECO:0000256" key="6">
    <source>
        <dbReference type="ARBA" id="ARBA00022792"/>
    </source>
</evidence>
<dbReference type="RefSeq" id="XP_028481154.1">
    <property type="nucleotide sequence ID" value="XM_028631636.1"/>
</dbReference>
<evidence type="ECO:0000256" key="5">
    <source>
        <dbReference type="ARBA" id="ARBA00022692"/>
    </source>
</evidence>
<keyword evidence="6 12" id="KW-0999">Mitochondrion inner membrane</keyword>
<sequence>MSGGISSVIYQTLFRRNAVFLSSIFVGAFAFEIAFDTASNKVWDCLNKGRQWKDIRHKYIQAAQEEDDE</sequence>
<proteinExistence type="inferred from homology"/>
<dbReference type="Proteomes" id="UP000283841">
    <property type="component" value="Unassembled WGS sequence"/>
</dbReference>
<dbReference type="EMBL" id="RCNU01000019">
    <property type="protein sequence ID" value="RWQ91509.1"/>
    <property type="molecule type" value="Genomic_DNA"/>
</dbReference>
<dbReference type="GO" id="GO:0045275">
    <property type="term" value="C:respiratory chain complex III"/>
    <property type="evidence" value="ECO:0007669"/>
    <property type="project" value="UniProtKB-UniRule"/>
</dbReference>
<keyword evidence="5" id="KW-0812">Transmembrane</keyword>
<keyword evidence="14" id="KW-1185">Reference proteome</keyword>
<keyword evidence="7 12" id="KW-0249">Electron transport</keyword>
<evidence type="ECO:0000256" key="7">
    <source>
        <dbReference type="ARBA" id="ARBA00022982"/>
    </source>
</evidence>
<evidence type="ECO:0000313" key="13">
    <source>
        <dbReference type="EMBL" id="RWQ91509.1"/>
    </source>
</evidence>
<evidence type="ECO:0000313" key="14">
    <source>
        <dbReference type="Proteomes" id="UP000283841"/>
    </source>
</evidence>
<comment type="subunit">
    <text evidence="12">Component of the ubiquinol-cytochrome c oxidoreductase (cytochrome b-c1 complex, complex III, CIII), a multisubunit enzyme composed of 3 respiratory subunits cytochrome b, cytochrome c1 and Rieske protein, 2 core protein subunits, and additional low-molecular weight protein subunits.</text>
</comment>
<comment type="subcellular location">
    <subcellularLocation>
        <location evidence="1 12">Mitochondrion inner membrane</location>
        <topology evidence="1 12">Single-pass membrane protein</topology>
    </subcellularLocation>
</comment>
<evidence type="ECO:0000256" key="12">
    <source>
        <dbReference type="RuleBase" id="RU368056"/>
    </source>
</evidence>
<evidence type="ECO:0000256" key="9">
    <source>
        <dbReference type="ARBA" id="ARBA00023128"/>
    </source>
</evidence>
<dbReference type="Gene3D" id="1.20.5.260">
    <property type="entry name" value="Cytochrome b-c1 complex subunit 9"/>
    <property type="match status" value="1"/>
</dbReference>